<dbReference type="EMBL" id="JAAGAX010000017">
    <property type="protein sequence ID" value="KAF2286164.1"/>
    <property type="molecule type" value="Genomic_DNA"/>
</dbReference>
<protein>
    <submittedName>
        <fullName evidence="5">Uncharacterized protein</fullName>
    </submittedName>
</protein>
<dbReference type="InterPro" id="IPR016688">
    <property type="entry name" value="MscS-like_plants/fungi"/>
</dbReference>
<evidence type="ECO:0000313" key="4">
    <source>
        <dbReference type="EMBL" id="KAF2286155.1"/>
    </source>
</evidence>
<dbReference type="GO" id="GO:0006820">
    <property type="term" value="P:monoatomic anion transport"/>
    <property type="evidence" value="ECO:0007669"/>
    <property type="project" value="TreeGrafter"/>
</dbReference>
<comment type="similarity">
    <text evidence="2">Belongs to the MscS (TC 1.A.23) family.</text>
</comment>
<feature type="compositionally biased region" description="Basic and acidic residues" evidence="3">
    <location>
        <begin position="120"/>
        <end position="131"/>
    </location>
</feature>
<dbReference type="EMBL" id="JAAGAX010000017">
    <property type="protein sequence ID" value="KAF2286155.1"/>
    <property type="molecule type" value="Genomic_DNA"/>
</dbReference>
<evidence type="ECO:0000256" key="2">
    <source>
        <dbReference type="ARBA" id="ARBA00008017"/>
    </source>
</evidence>
<evidence type="ECO:0000256" key="1">
    <source>
        <dbReference type="ARBA" id="ARBA00004141"/>
    </source>
</evidence>
<reference evidence="5 6" key="1">
    <citation type="journal article" date="2020" name="Mol. Plant">
        <title>The Chromosome-Based Rubber Tree Genome Provides New Insights into Spurge Genome Evolution and Rubber Biosynthesis.</title>
        <authorList>
            <person name="Liu J."/>
            <person name="Shi C."/>
            <person name="Shi C.C."/>
            <person name="Li W."/>
            <person name="Zhang Q.J."/>
            <person name="Zhang Y."/>
            <person name="Li K."/>
            <person name="Lu H.F."/>
            <person name="Shi C."/>
            <person name="Zhu S.T."/>
            <person name="Xiao Z.Y."/>
            <person name="Nan H."/>
            <person name="Yue Y."/>
            <person name="Zhu X.G."/>
            <person name="Wu Y."/>
            <person name="Hong X.N."/>
            <person name="Fan G.Y."/>
            <person name="Tong Y."/>
            <person name="Zhang D."/>
            <person name="Mao C.L."/>
            <person name="Liu Y.L."/>
            <person name="Hao S.J."/>
            <person name="Liu W.Q."/>
            <person name="Lv M.Q."/>
            <person name="Zhang H.B."/>
            <person name="Liu Y."/>
            <person name="Hu-Tang G.R."/>
            <person name="Wang J.P."/>
            <person name="Wang J.H."/>
            <person name="Sun Y.H."/>
            <person name="Ni S.B."/>
            <person name="Chen W.B."/>
            <person name="Zhang X.C."/>
            <person name="Jiao Y.N."/>
            <person name="Eichler E.E."/>
            <person name="Li G.H."/>
            <person name="Liu X."/>
            <person name="Gao L.Z."/>
        </authorList>
    </citation>
    <scope>NUCLEOTIDE SEQUENCE [LARGE SCALE GENOMIC DNA]</scope>
    <source>
        <strain evidence="6">cv. GT1</strain>
        <tissue evidence="5">Leaf</tissue>
    </source>
</reference>
<comment type="subcellular location">
    <subcellularLocation>
        <location evidence="1">Membrane</location>
        <topology evidence="1">Multi-pass membrane protein</topology>
    </subcellularLocation>
</comment>
<feature type="compositionally biased region" description="Polar residues" evidence="3">
    <location>
        <begin position="45"/>
        <end position="69"/>
    </location>
</feature>
<feature type="region of interest" description="Disordered" evidence="3">
    <location>
        <begin position="44"/>
        <end position="148"/>
    </location>
</feature>
<dbReference type="Proteomes" id="UP000467840">
    <property type="component" value="Chromosome 3"/>
</dbReference>
<name>A0A6A6KCL4_HEVBR</name>
<feature type="compositionally biased region" description="Basic and acidic residues" evidence="3">
    <location>
        <begin position="93"/>
        <end position="106"/>
    </location>
</feature>
<accession>A0A6A6KCL4</accession>
<dbReference type="PANTHER" id="PTHR31618">
    <property type="entry name" value="MECHANOSENSITIVE ION CHANNEL PROTEIN 5"/>
    <property type="match status" value="1"/>
</dbReference>
<organism evidence="5 6">
    <name type="scientific">Hevea brasiliensis</name>
    <name type="common">Para rubber tree</name>
    <name type="synonym">Siphonia brasiliensis</name>
    <dbReference type="NCBI Taxonomy" id="3981"/>
    <lineage>
        <taxon>Eukaryota</taxon>
        <taxon>Viridiplantae</taxon>
        <taxon>Streptophyta</taxon>
        <taxon>Embryophyta</taxon>
        <taxon>Tracheophyta</taxon>
        <taxon>Spermatophyta</taxon>
        <taxon>Magnoliopsida</taxon>
        <taxon>eudicotyledons</taxon>
        <taxon>Gunneridae</taxon>
        <taxon>Pentapetalae</taxon>
        <taxon>rosids</taxon>
        <taxon>fabids</taxon>
        <taxon>Malpighiales</taxon>
        <taxon>Euphorbiaceae</taxon>
        <taxon>Crotonoideae</taxon>
        <taxon>Micrandreae</taxon>
        <taxon>Hevea</taxon>
    </lineage>
</organism>
<proteinExistence type="inferred from homology"/>
<evidence type="ECO:0000313" key="6">
    <source>
        <dbReference type="Proteomes" id="UP000467840"/>
    </source>
</evidence>
<comment type="caution">
    <text evidence="5">The sequence shown here is derived from an EMBL/GenBank/DDBJ whole genome shotgun (WGS) entry which is preliminary data.</text>
</comment>
<dbReference type="GO" id="GO:0008381">
    <property type="term" value="F:mechanosensitive monoatomic ion channel activity"/>
    <property type="evidence" value="ECO:0007669"/>
    <property type="project" value="TreeGrafter"/>
</dbReference>
<keyword evidence="6" id="KW-1185">Reference proteome</keyword>
<gene>
    <name evidence="4" type="ORF">GH714_011058</name>
    <name evidence="5" type="ORF">GH714_011167</name>
</gene>
<evidence type="ECO:0000313" key="5">
    <source>
        <dbReference type="EMBL" id="KAF2286164.1"/>
    </source>
</evidence>
<dbReference type="AlphaFoldDB" id="A0A6A6KCL4"/>
<dbReference type="PANTHER" id="PTHR31618:SF1">
    <property type="entry name" value="EF-HAND DOMAIN-CONTAINING PROTEIN"/>
    <property type="match status" value="1"/>
</dbReference>
<sequence length="334" mass="37221">MEDPPSKPVGQFLHKRKATGEFCLDMDLEMAELQKDEVVVHRNLTPVSESPTTVNCVSFDTNPHGSSESVTRRHRNKDSPSKKSAESANADGGDGKILKCSSRNDGKFSNSSSIMRKSHLLKERSKSRLKDPLPQPSEKSGRLVGRSGQLKSGFIGKGSAIDDEEDDPLLKEDLPEEYKKDKFDIWILLEWESLFNQYVIETLSGPPLTEIQRNEEEEERIAAEIHKLQNCGATVPASLKATACPSPQGAKVRGSSSIQKSPITVTPRLSRAFSKKANEEDDGITIDQLRKLNPKNVSAWNMKRLMKIIRYGTLSTLDEQIRDTSHDDDESSED</sequence>
<evidence type="ECO:0000256" key="3">
    <source>
        <dbReference type="SAM" id="MobiDB-lite"/>
    </source>
</evidence>
<dbReference type="GO" id="GO:0005886">
    <property type="term" value="C:plasma membrane"/>
    <property type="evidence" value="ECO:0007669"/>
    <property type="project" value="TreeGrafter"/>
</dbReference>